<feature type="compositionally biased region" description="Basic and acidic residues" evidence="1">
    <location>
        <begin position="108"/>
        <end position="161"/>
    </location>
</feature>
<feature type="region of interest" description="Disordered" evidence="1">
    <location>
        <begin position="1"/>
        <end position="202"/>
    </location>
</feature>
<sequence length="202" mass="21431">MGCSGSKAVNVTAPPAKGVTNGSDLTATVKPTVRNDDLQPTEIQIKQKELVVEAPKQMDANVTETGERAATPKSEPTQEPIKARTPTPPPKEPTPTPPEPAKAPTPEPVKEPTPEPPKEPTPEPPKEPTPEPPKEPTPEPPKEPTPEPPKEPTPEPPKEPTADPVPVVSAETETSEQVKEEAVAEQEKAAEPESAPGLRDQS</sequence>
<feature type="compositionally biased region" description="Basic and acidic residues" evidence="1">
    <location>
        <begin position="176"/>
        <end position="191"/>
    </location>
</feature>
<gene>
    <name evidence="2" type="ORF">CVLEPA_LOCUS23327</name>
</gene>
<dbReference type="Proteomes" id="UP001642483">
    <property type="component" value="Unassembled WGS sequence"/>
</dbReference>
<dbReference type="EMBL" id="CAWYQH010000119">
    <property type="protein sequence ID" value="CAK8690751.1"/>
    <property type="molecule type" value="Genomic_DNA"/>
</dbReference>
<reference evidence="2 3" key="1">
    <citation type="submission" date="2024-02" db="EMBL/GenBank/DDBJ databases">
        <authorList>
            <person name="Daric V."/>
            <person name="Darras S."/>
        </authorList>
    </citation>
    <scope>NUCLEOTIDE SEQUENCE [LARGE SCALE GENOMIC DNA]</scope>
</reference>
<protein>
    <submittedName>
        <fullName evidence="2">Uncharacterized protein</fullName>
    </submittedName>
</protein>
<keyword evidence="3" id="KW-1185">Reference proteome</keyword>
<organism evidence="2 3">
    <name type="scientific">Clavelina lepadiformis</name>
    <name type="common">Light-bulb sea squirt</name>
    <name type="synonym">Ascidia lepadiformis</name>
    <dbReference type="NCBI Taxonomy" id="159417"/>
    <lineage>
        <taxon>Eukaryota</taxon>
        <taxon>Metazoa</taxon>
        <taxon>Chordata</taxon>
        <taxon>Tunicata</taxon>
        <taxon>Ascidiacea</taxon>
        <taxon>Aplousobranchia</taxon>
        <taxon>Clavelinidae</taxon>
        <taxon>Clavelina</taxon>
    </lineage>
</organism>
<evidence type="ECO:0000313" key="2">
    <source>
        <dbReference type="EMBL" id="CAK8690751.1"/>
    </source>
</evidence>
<name>A0ABP0GIN2_CLALP</name>
<feature type="compositionally biased region" description="Pro residues" evidence="1">
    <location>
        <begin position="86"/>
        <end position="107"/>
    </location>
</feature>
<proteinExistence type="predicted"/>
<evidence type="ECO:0000313" key="3">
    <source>
        <dbReference type="Proteomes" id="UP001642483"/>
    </source>
</evidence>
<evidence type="ECO:0000256" key="1">
    <source>
        <dbReference type="SAM" id="MobiDB-lite"/>
    </source>
</evidence>
<comment type="caution">
    <text evidence="2">The sequence shown here is derived from an EMBL/GenBank/DDBJ whole genome shotgun (WGS) entry which is preliminary data.</text>
</comment>
<accession>A0ABP0GIN2</accession>